<feature type="transmembrane region" description="Helical" evidence="1">
    <location>
        <begin position="180"/>
        <end position="202"/>
    </location>
</feature>
<organism evidence="2 3">
    <name type="scientific">Emticicia agri</name>
    <dbReference type="NCBI Taxonomy" id="2492393"/>
    <lineage>
        <taxon>Bacteria</taxon>
        <taxon>Pseudomonadati</taxon>
        <taxon>Bacteroidota</taxon>
        <taxon>Cytophagia</taxon>
        <taxon>Cytophagales</taxon>
        <taxon>Leadbetterellaceae</taxon>
        <taxon>Emticicia</taxon>
    </lineage>
</organism>
<accession>A0A4Q5LUR6</accession>
<feature type="transmembrane region" description="Helical" evidence="1">
    <location>
        <begin position="12"/>
        <end position="34"/>
    </location>
</feature>
<evidence type="ECO:0000313" key="2">
    <source>
        <dbReference type="EMBL" id="RYU93446.1"/>
    </source>
</evidence>
<name>A0A4Q5LUR6_9BACT</name>
<dbReference type="OrthoDB" id="1494440at2"/>
<keyword evidence="3" id="KW-1185">Reference proteome</keyword>
<dbReference type="Pfam" id="PF13787">
    <property type="entry name" value="HXXEE"/>
    <property type="match status" value="1"/>
</dbReference>
<evidence type="ECO:0000313" key="3">
    <source>
        <dbReference type="Proteomes" id="UP000293162"/>
    </source>
</evidence>
<dbReference type="AlphaFoldDB" id="A0A4Q5LUR6"/>
<reference evidence="2 3" key="1">
    <citation type="submission" date="2019-02" db="EMBL/GenBank/DDBJ databases">
        <title>Bacterial novel species Emticicia sp. 17J42-9 isolated from soil.</title>
        <authorList>
            <person name="Jung H.-Y."/>
        </authorList>
    </citation>
    <scope>NUCLEOTIDE SEQUENCE [LARGE SCALE GENOMIC DNA]</scope>
    <source>
        <strain evidence="2 3">17J42-9</strain>
    </source>
</reference>
<dbReference type="EMBL" id="SEWF01000045">
    <property type="protein sequence ID" value="RYU93446.1"/>
    <property type="molecule type" value="Genomic_DNA"/>
</dbReference>
<feature type="transmembrane region" description="Helical" evidence="1">
    <location>
        <begin position="154"/>
        <end position="173"/>
    </location>
</feature>
<protein>
    <submittedName>
        <fullName evidence="2">HXXEE domain-containing protein</fullName>
    </submittedName>
</protein>
<comment type="caution">
    <text evidence="2">The sequence shown here is derived from an EMBL/GenBank/DDBJ whole genome shotgun (WGS) entry which is preliminary data.</text>
</comment>
<sequence length="247" mass="27427">MQPNNYSWFDLNFPWIGGVAGVVMLILLFVTRILQNNQTIPKCKDITWLSWLGVTAYLIHNIEEYGIDLYGHVHAFPEQFCATVAKALGVVKCNVPPAFYLAVNITLFWVIAPLSAFLSSRHPLVGLAIYSIIFINGLIHILPMLKGEVYGPGSLTAITIFLPLSIWVGYACFGHRKLPFSAMILLIILSLVLHASLVGSMAAFLKGNISDDRLIAIQIINAILFLAIPLIAEKWWHIDKISTLSPE</sequence>
<feature type="transmembrane region" description="Helical" evidence="1">
    <location>
        <begin position="98"/>
        <end position="117"/>
    </location>
</feature>
<feature type="transmembrane region" description="Helical" evidence="1">
    <location>
        <begin position="124"/>
        <end position="142"/>
    </location>
</feature>
<dbReference type="InterPro" id="IPR025671">
    <property type="entry name" value="HXXEE"/>
</dbReference>
<keyword evidence="1" id="KW-0472">Membrane</keyword>
<keyword evidence="1" id="KW-0812">Transmembrane</keyword>
<feature type="transmembrane region" description="Helical" evidence="1">
    <location>
        <begin position="46"/>
        <end position="62"/>
    </location>
</feature>
<evidence type="ECO:0000256" key="1">
    <source>
        <dbReference type="SAM" id="Phobius"/>
    </source>
</evidence>
<dbReference type="Proteomes" id="UP000293162">
    <property type="component" value="Unassembled WGS sequence"/>
</dbReference>
<keyword evidence="1" id="KW-1133">Transmembrane helix</keyword>
<proteinExistence type="predicted"/>
<dbReference type="RefSeq" id="WP_130023436.1">
    <property type="nucleotide sequence ID" value="NZ_SEWF01000045.1"/>
</dbReference>
<gene>
    <name evidence="2" type="ORF">EWM59_22120</name>
</gene>
<feature type="transmembrane region" description="Helical" evidence="1">
    <location>
        <begin position="214"/>
        <end position="232"/>
    </location>
</feature>